<protein>
    <recommendedName>
        <fullName evidence="1">Fcf2 pre-rRNA processing C-terminal domain-containing protein</fullName>
    </recommendedName>
</protein>
<evidence type="ECO:0000313" key="3">
    <source>
        <dbReference type="Proteomes" id="UP000183365"/>
    </source>
</evidence>
<dbReference type="OrthoDB" id="3972693at2759"/>
<proteinExistence type="predicted"/>
<dbReference type="Pfam" id="PF08698">
    <property type="entry name" value="Fcf2"/>
    <property type="match status" value="1"/>
</dbReference>
<dbReference type="VEuPathDB" id="FungiDB:HGUI_00120"/>
<dbReference type="AlphaFoldDB" id="A0A1L0AUZ7"/>
<gene>
    <name evidence="2" type="ORF">HGUI_00120</name>
</gene>
<name>A0A1L0AUZ7_9ASCO</name>
<feature type="domain" description="Fcf2 pre-rRNA processing C-terminal" evidence="1">
    <location>
        <begin position="106"/>
        <end position="200"/>
    </location>
</feature>
<accession>A0A1L0AUZ7</accession>
<evidence type="ECO:0000259" key="1">
    <source>
        <dbReference type="Pfam" id="PF08698"/>
    </source>
</evidence>
<dbReference type="Proteomes" id="UP000183365">
    <property type="component" value="Unassembled WGS sequence"/>
</dbReference>
<organism evidence="2 3">
    <name type="scientific">Hanseniaspora guilliermondii</name>
    <dbReference type="NCBI Taxonomy" id="56406"/>
    <lineage>
        <taxon>Eukaryota</taxon>
        <taxon>Fungi</taxon>
        <taxon>Dikarya</taxon>
        <taxon>Ascomycota</taxon>
        <taxon>Saccharomycotina</taxon>
        <taxon>Saccharomycetes</taxon>
        <taxon>Saccharomycodales</taxon>
        <taxon>Saccharomycodaceae</taxon>
        <taxon>Hanseniaspora</taxon>
    </lineage>
</organism>
<keyword evidence="3" id="KW-1185">Reference proteome</keyword>
<sequence>MTDLNQLDNLFNELDTINTSLKKDDNKSLEDNEDILQLENNITKHDRFKEIEENLKKLPKLKNSFDKLCYTEKDEKDKTIGITINDDVHKTTKTNKKSEYEVFYDKELKRNLLLLKNRHALDPKRHYRKLNINMDNVNDYKVGTIIGDMFDNGKNHGGVLNKTYINGSMTNSMVNKLDKNKSILGNYLEDKDTDKYFKRKYFEIQDSKTKYGKSKYKFKNKK</sequence>
<dbReference type="EMBL" id="FQNF01000002">
    <property type="protein sequence ID" value="SGZ37920.1"/>
    <property type="molecule type" value="Genomic_DNA"/>
</dbReference>
<evidence type="ECO:0000313" key="2">
    <source>
        <dbReference type="EMBL" id="SGZ37920.1"/>
    </source>
</evidence>
<dbReference type="InterPro" id="IPR014810">
    <property type="entry name" value="Fcf2_C"/>
</dbReference>
<reference evidence="3" key="1">
    <citation type="submission" date="2016-11" db="EMBL/GenBank/DDBJ databases">
        <authorList>
            <person name="Guldener U."/>
        </authorList>
    </citation>
    <scope>NUCLEOTIDE SEQUENCE [LARGE SCALE GENOMIC DNA]</scope>
</reference>